<feature type="region of interest" description="Disordered" evidence="1">
    <location>
        <begin position="110"/>
        <end position="172"/>
    </location>
</feature>
<sequence length="190" mass="20635">MTRFLFLDFFPRRPGAEGSCSDCRMLFDRMFTFKLRKKSASAACTVSLESVSVSTGPNATKDPALEVVPPPPTKTKSEKSGHALLKCSPPMPLFASSKYYIKHKALERVKNGGTSPTAETRKRTSSSAATVSAEQPRSPPPTIAITNTPKRRRDSDNTSESGTVPSSASPRVPRVGYSLAVKKGHYSLVW</sequence>
<feature type="region of interest" description="Disordered" evidence="1">
    <location>
        <begin position="53"/>
        <end position="83"/>
    </location>
</feature>
<gene>
    <name evidence="2" type="ORF">FA15DRAFT_709227</name>
</gene>
<proteinExistence type="predicted"/>
<evidence type="ECO:0000256" key="1">
    <source>
        <dbReference type="SAM" id="MobiDB-lite"/>
    </source>
</evidence>
<dbReference type="AlphaFoldDB" id="A0A5C3KTK9"/>
<organism evidence="2 3">
    <name type="scientific">Coprinopsis marcescibilis</name>
    <name type="common">Agaric fungus</name>
    <name type="synonym">Psathyrella marcescibilis</name>
    <dbReference type="NCBI Taxonomy" id="230819"/>
    <lineage>
        <taxon>Eukaryota</taxon>
        <taxon>Fungi</taxon>
        <taxon>Dikarya</taxon>
        <taxon>Basidiomycota</taxon>
        <taxon>Agaricomycotina</taxon>
        <taxon>Agaricomycetes</taxon>
        <taxon>Agaricomycetidae</taxon>
        <taxon>Agaricales</taxon>
        <taxon>Agaricineae</taxon>
        <taxon>Psathyrellaceae</taxon>
        <taxon>Coprinopsis</taxon>
    </lineage>
</organism>
<feature type="compositionally biased region" description="Polar residues" evidence="1">
    <location>
        <begin position="158"/>
        <end position="169"/>
    </location>
</feature>
<evidence type="ECO:0000313" key="3">
    <source>
        <dbReference type="Proteomes" id="UP000307440"/>
    </source>
</evidence>
<feature type="compositionally biased region" description="Polar residues" evidence="1">
    <location>
        <begin position="125"/>
        <end position="135"/>
    </location>
</feature>
<dbReference type="Proteomes" id="UP000307440">
    <property type="component" value="Unassembled WGS sequence"/>
</dbReference>
<dbReference type="EMBL" id="ML210356">
    <property type="protein sequence ID" value="TFK19168.1"/>
    <property type="molecule type" value="Genomic_DNA"/>
</dbReference>
<evidence type="ECO:0000313" key="2">
    <source>
        <dbReference type="EMBL" id="TFK19168.1"/>
    </source>
</evidence>
<reference evidence="2 3" key="1">
    <citation type="journal article" date="2019" name="Nat. Ecol. Evol.">
        <title>Megaphylogeny resolves global patterns of mushroom evolution.</title>
        <authorList>
            <person name="Varga T."/>
            <person name="Krizsan K."/>
            <person name="Foldi C."/>
            <person name="Dima B."/>
            <person name="Sanchez-Garcia M."/>
            <person name="Sanchez-Ramirez S."/>
            <person name="Szollosi G.J."/>
            <person name="Szarkandi J.G."/>
            <person name="Papp V."/>
            <person name="Albert L."/>
            <person name="Andreopoulos W."/>
            <person name="Angelini C."/>
            <person name="Antonin V."/>
            <person name="Barry K.W."/>
            <person name="Bougher N.L."/>
            <person name="Buchanan P."/>
            <person name="Buyck B."/>
            <person name="Bense V."/>
            <person name="Catcheside P."/>
            <person name="Chovatia M."/>
            <person name="Cooper J."/>
            <person name="Damon W."/>
            <person name="Desjardin D."/>
            <person name="Finy P."/>
            <person name="Geml J."/>
            <person name="Haridas S."/>
            <person name="Hughes K."/>
            <person name="Justo A."/>
            <person name="Karasinski D."/>
            <person name="Kautmanova I."/>
            <person name="Kiss B."/>
            <person name="Kocsube S."/>
            <person name="Kotiranta H."/>
            <person name="LaButti K.M."/>
            <person name="Lechner B.E."/>
            <person name="Liimatainen K."/>
            <person name="Lipzen A."/>
            <person name="Lukacs Z."/>
            <person name="Mihaltcheva S."/>
            <person name="Morgado L.N."/>
            <person name="Niskanen T."/>
            <person name="Noordeloos M.E."/>
            <person name="Ohm R.A."/>
            <person name="Ortiz-Santana B."/>
            <person name="Ovrebo C."/>
            <person name="Racz N."/>
            <person name="Riley R."/>
            <person name="Savchenko A."/>
            <person name="Shiryaev A."/>
            <person name="Soop K."/>
            <person name="Spirin V."/>
            <person name="Szebenyi C."/>
            <person name="Tomsovsky M."/>
            <person name="Tulloss R.E."/>
            <person name="Uehling J."/>
            <person name="Grigoriev I.V."/>
            <person name="Vagvolgyi C."/>
            <person name="Papp T."/>
            <person name="Martin F.M."/>
            <person name="Miettinen O."/>
            <person name="Hibbett D.S."/>
            <person name="Nagy L.G."/>
        </authorList>
    </citation>
    <scope>NUCLEOTIDE SEQUENCE [LARGE SCALE GENOMIC DNA]</scope>
    <source>
        <strain evidence="2 3">CBS 121175</strain>
    </source>
</reference>
<name>A0A5C3KTK9_COPMA</name>
<accession>A0A5C3KTK9</accession>
<keyword evidence="3" id="KW-1185">Reference proteome</keyword>
<protein>
    <submittedName>
        <fullName evidence="2">Uncharacterized protein</fullName>
    </submittedName>
</protein>